<sequence length="466" mass="53726">MDDIYNDIGNFEKKLKYAGPMGAHEESSSEDEAPMDDRARLEDKNRVLLEKLYKSQNQVKEYKSIIDTIQSSDGKTVDFKDKKILELARKNRDLQVRIESLKNKAARAMEEVIRLKQGDEMPPSEETKTMNRTNISTLSEPPAEGSDENYKKKFKKQEERIVKLRNDVQKYKTDFEKALKIIEREVGEGKSIDEILKEDSNWKGRAQKIEMYKAKIKKLKLDYGDSVSTTTFTSEFQAPKSHATKNLETIGMNRARELDKLKEEIVVVTDQHESLQQKYKGACARKKAVENEMKELKNLMAEKVKILIDKTENDDKLIKALRNENARLQSKKGGKAVASTSSSDEAYEVIYQLKQENSQVKNELSVAKADLQNKEERVKELTMNCIGAPDEILEEKENMIMDLEEKVEMLERENFVLKNEKPDHTRRAPQTENDKIITDLSQQNARLRLKISELNEKIEELRGNAG</sequence>
<feature type="compositionally biased region" description="Basic and acidic residues" evidence="2">
    <location>
        <begin position="120"/>
        <end position="129"/>
    </location>
</feature>
<keyword evidence="4" id="KW-1185">Reference proteome</keyword>
<gene>
    <name evidence="3" type="ORF">ECRASSUSDP1_LOCUS9896</name>
</gene>
<feature type="coiled-coil region" evidence="1">
    <location>
        <begin position="350"/>
        <end position="464"/>
    </location>
</feature>
<feature type="region of interest" description="Disordered" evidence="2">
    <location>
        <begin position="120"/>
        <end position="150"/>
    </location>
</feature>
<evidence type="ECO:0000313" key="4">
    <source>
        <dbReference type="Proteomes" id="UP001295684"/>
    </source>
</evidence>
<dbReference type="AlphaFoldDB" id="A0AAD1UKJ4"/>
<keyword evidence="1" id="KW-0175">Coiled coil</keyword>
<reference evidence="3" key="1">
    <citation type="submission" date="2023-07" db="EMBL/GenBank/DDBJ databases">
        <authorList>
            <consortium name="AG Swart"/>
            <person name="Singh M."/>
            <person name="Singh A."/>
            <person name="Seah K."/>
            <person name="Emmerich C."/>
        </authorList>
    </citation>
    <scope>NUCLEOTIDE SEQUENCE</scope>
    <source>
        <strain evidence="3">DP1</strain>
    </source>
</reference>
<dbReference type="PANTHER" id="PTHR31935:SF1">
    <property type="entry name" value="COILED-COIL DOMAIN-CONTAINING PROTEIN 13"/>
    <property type="match status" value="1"/>
</dbReference>
<protein>
    <submittedName>
        <fullName evidence="3">Uncharacterized protein</fullName>
    </submittedName>
</protein>
<dbReference type="Proteomes" id="UP001295684">
    <property type="component" value="Unassembled WGS sequence"/>
</dbReference>
<organism evidence="3 4">
    <name type="scientific">Euplotes crassus</name>
    <dbReference type="NCBI Taxonomy" id="5936"/>
    <lineage>
        <taxon>Eukaryota</taxon>
        <taxon>Sar</taxon>
        <taxon>Alveolata</taxon>
        <taxon>Ciliophora</taxon>
        <taxon>Intramacronucleata</taxon>
        <taxon>Spirotrichea</taxon>
        <taxon>Hypotrichia</taxon>
        <taxon>Euplotida</taxon>
        <taxon>Euplotidae</taxon>
        <taxon>Moneuplotes</taxon>
    </lineage>
</organism>
<evidence type="ECO:0000256" key="1">
    <source>
        <dbReference type="SAM" id="Coils"/>
    </source>
</evidence>
<accession>A0AAD1UKJ4</accession>
<evidence type="ECO:0000313" key="3">
    <source>
        <dbReference type="EMBL" id="CAI2368600.1"/>
    </source>
</evidence>
<feature type="region of interest" description="Disordered" evidence="2">
    <location>
        <begin position="18"/>
        <end position="39"/>
    </location>
</feature>
<proteinExistence type="predicted"/>
<evidence type="ECO:0000256" key="2">
    <source>
        <dbReference type="SAM" id="MobiDB-lite"/>
    </source>
</evidence>
<dbReference type="PANTHER" id="PTHR31935">
    <property type="entry name" value="COILED-COIL DOMAIN-CONTAINING PROTEIN 13"/>
    <property type="match status" value="1"/>
</dbReference>
<feature type="coiled-coil region" evidence="1">
    <location>
        <begin position="258"/>
        <end position="306"/>
    </location>
</feature>
<feature type="coiled-coil region" evidence="1">
    <location>
        <begin position="84"/>
        <end position="118"/>
    </location>
</feature>
<dbReference type="EMBL" id="CAMPGE010009736">
    <property type="protein sequence ID" value="CAI2368600.1"/>
    <property type="molecule type" value="Genomic_DNA"/>
</dbReference>
<comment type="caution">
    <text evidence="3">The sequence shown here is derived from an EMBL/GenBank/DDBJ whole genome shotgun (WGS) entry which is preliminary data.</text>
</comment>
<name>A0AAD1UKJ4_EUPCR</name>
<feature type="compositionally biased region" description="Polar residues" evidence="2">
    <location>
        <begin position="130"/>
        <end position="139"/>
    </location>
</feature>
<dbReference type="InterPro" id="IPR038929">
    <property type="entry name" value="CCDC13"/>
</dbReference>